<dbReference type="Proteomes" id="UP000253628">
    <property type="component" value="Unassembled WGS sequence"/>
</dbReference>
<sequence length="46" mass="5520">MFEMEWPWPETSRYTLEELPAPVLEDIGDYIKMKIGQQTKHSKNHD</sequence>
<evidence type="ECO:0000313" key="1">
    <source>
        <dbReference type="EMBL" id="RBP40235.1"/>
    </source>
</evidence>
<proteinExistence type="predicted"/>
<keyword evidence="2" id="KW-1185">Reference proteome</keyword>
<dbReference type="AlphaFoldDB" id="A0A366HFQ0"/>
<dbReference type="EMBL" id="QNRQ01000004">
    <property type="protein sequence ID" value="RBP40235.1"/>
    <property type="molecule type" value="Genomic_DNA"/>
</dbReference>
<name>A0A366HFQ0_9BURK</name>
<accession>A0A366HFQ0</accession>
<reference evidence="1 2" key="1">
    <citation type="submission" date="2018-06" db="EMBL/GenBank/DDBJ databases">
        <title>Genomic Encyclopedia of Type Strains, Phase IV (KMG-IV): sequencing the most valuable type-strain genomes for metagenomic binning, comparative biology and taxonomic classification.</title>
        <authorList>
            <person name="Goeker M."/>
        </authorList>
    </citation>
    <scope>NUCLEOTIDE SEQUENCE [LARGE SCALE GENOMIC DNA]</scope>
    <source>
        <strain evidence="1 2">DSM 25520</strain>
    </source>
</reference>
<gene>
    <name evidence="1" type="ORF">DFR37_104334</name>
</gene>
<organism evidence="1 2">
    <name type="scientific">Eoetvoesiella caeni</name>
    <dbReference type="NCBI Taxonomy" id="645616"/>
    <lineage>
        <taxon>Bacteria</taxon>
        <taxon>Pseudomonadati</taxon>
        <taxon>Pseudomonadota</taxon>
        <taxon>Betaproteobacteria</taxon>
        <taxon>Burkholderiales</taxon>
        <taxon>Alcaligenaceae</taxon>
        <taxon>Eoetvoesiella</taxon>
    </lineage>
</organism>
<evidence type="ECO:0000313" key="2">
    <source>
        <dbReference type="Proteomes" id="UP000253628"/>
    </source>
</evidence>
<protein>
    <submittedName>
        <fullName evidence="1">Uncharacterized protein</fullName>
    </submittedName>
</protein>
<comment type="caution">
    <text evidence="1">The sequence shown here is derived from an EMBL/GenBank/DDBJ whole genome shotgun (WGS) entry which is preliminary data.</text>
</comment>